<gene>
    <name evidence="1" type="ORF">BVG79_01927</name>
</gene>
<dbReference type="STRING" id="92947.BVG79_01927"/>
<dbReference type="AlphaFoldDB" id="A0A1W6P1F7"/>
<proteinExistence type="predicted"/>
<protein>
    <submittedName>
        <fullName evidence="1">Uncharacterized protein</fullName>
    </submittedName>
</protein>
<keyword evidence="2" id="KW-1185">Reference proteome</keyword>
<sequence>MWITGRNYAQCDGASGRFRTDAGVRYEQPDGATACYARMRLVKKLSHSRCGFVV</sequence>
<dbReference type="EMBL" id="CP019937">
    <property type="protein sequence ID" value="ARO15269.1"/>
    <property type="molecule type" value="Genomic_DNA"/>
</dbReference>
<dbReference type="KEGG" id="kro:BVG79_01927"/>
<dbReference type="Proteomes" id="UP000242447">
    <property type="component" value="Chromosome"/>
</dbReference>
<reference evidence="1 2" key="1">
    <citation type="submission" date="2017-02" db="EMBL/GenBank/DDBJ databases">
        <title>Ketogulonicigenium robustum SPU B003 Genome sequencing and assembly.</title>
        <authorList>
            <person name="Li Y."/>
            <person name="Liu L."/>
            <person name="Wang C."/>
            <person name="Zhang M."/>
            <person name="Zhang T."/>
            <person name="Zhang Y."/>
        </authorList>
    </citation>
    <scope>NUCLEOTIDE SEQUENCE [LARGE SCALE GENOMIC DNA]</scope>
    <source>
        <strain evidence="1 2">SPU_B003</strain>
    </source>
</reference>
<evidence type="ECO:0000313" key="1">
    <source>
        <dbReference type="EMBL" id="ARO15269.1"/>
    </source>
</evidence>
<evidence type="ECO:0000313" key="2">
    <source>
        <dbReference type="Proteomes" id="UP000242447"/>
    </source>
</evidence>
<accession>A0A1W6P1F7</accession>
<name>A0A1W6P1F7_9RHOB</name>
<organism evidence="1 2">
    <name type="scientific">Ketogulonicigenium robustum</name>
    <dbReference type="NCBI Taxonomy" id="92947"/>
    <lineage>
        <taxon>Bacteria</taxon>
        <taxon>Pseudomonadati</taxon>
        <taxon>Pseudomonadota</taxon>
        <taxon>Alphaproteobacteria</taxon>
        <taxon>Rhodobacterales</taxon>
        <taxon>Roseobacteraceae</taxon>
        <taxon>Ketogulonicigenium</taxon>
    </lineage>
</organism>